<dbReference type="AlphaFoldDB" id="A0A2T4C688"/>
<dbReference type="Proteomes" id="UP000240760">
    <property type="component" value="Unassembled WGS sequence"/>
</dbReference>
<sequence>MVRSSERTGPADPVRKSRAIDREHGRVGARQHATSQGQGLRPSRHQTSIIRDRPAINWGSGLQCNNHGGTQNVVTGGTLIAGSTFNGEVQFIGEERESRAEILHKLRVWLLGDHTPEERYETSIRKRLNSTCDWMLERPEFTDWLSAAPLLPKLLWINGPPGFGKTVLCARLIQYLKTKHQEPVGYFFSSDLESHKDPVAAMRSWIYHITQAEDSVLDAVHRKWGHGLSASQDVVIELFREAMKSVSNCTLVVDGLDECSPGENRLSLNEFIGELNEAVNGTTTRVLITSRNEPRIHRAILKAKHTTLFQYEVCENDVRSDIDTLSRHIVSEKLSDREESFQIVMIKRMSDQSKGQFLWLRLQEDSLSGGLNQAQLEEAIDRTPADLSCLYGRNWERIQKLPADKRARAMSLLRLAAFSFRPLTVREISEAVLVSDEYKDFPVRELPDKWDENYVQHRILDLGNSLLETRMQNQDAPVGEWAIHLIHFTVKEFLLARIPSQDTVRGNDKLMLAAVHTSLAKLCVTYMKYPQVWQGSDGDNSSRLGSFTDYAARFWHRHTEAGAAEQRRLVDIEDFFHVKNPSWAPWRKWFDSTHDGWGNAQSRAAPPLCYAIELGFVDLATRMIKKGRMRIKCNANNRTALG</sequence>
<keyword evidence="1" id="KW-0677">Repeat</keyword>
<gene>
    <name evidence="4" type="ORF">M440DRAFT_1355392</name>
</gene>
<organism evidence="4 5">
    <name type="scientific">Trichoderma longibrachiatum ATCC 18648</name>
    <dbReference type="NCBI Taxonomy" id="983965"/>
    <lineage>
        <taxon>Eukaryota</taxon>
        <taxon>Fungi</taxon>
        <taxon>Dikarya</taxon>
        <taxon>Ascomycota</taxon>
        <taxon>Pezizomycotina</taxon>
        <taxon>Sordariomycetes</taxon>
        <taxon>Hypocreomycetidae</taxon>
        <taxon>Hypocreales</taxon>
        <taxon>Hypocreaceae</taxon>
        <taxon>Trichoderma</taxon>
    </lineage>
</organism>
<accession>A0A2T4C688</accession>
<dbReference type="PANTHER" id="PTHR10039">
    <property type="entry name" value="AMELOGENIN"/>
    <property type="match status" value="1"/>
</dbReference>
<evidence type="ECO:0000259" key="3">
    <source>
        <dbReference type="PROSITE" id="PS50837"/>
    </source>
</evidence>
<keyword evidence="5" id="KW-1185">Reference proteome</keyword>
<dbReference type="InterPro" id="IPR027417">
    <property type="entry name" value="P-loop_NTPase"/>
</dbReference>
<feature type="region of interest" description="Disordered" evidence="2">
    <location>
        <begin position="1"/>
        <end position="46"/>
    </location>
</feature>
<dbReference type="Pfam" id="PF24883">
    <property type="entry name" value="NPHP3_N"/>
    <property type="match status" value="1"/>
</dbReference>
<evidence type="ECO:0000313" key="5">
    <source>
        <dbReference type="Proteomes" id="UP000240760"/>
    </source>
</evidence>
<feature type="domain" description="NACHT" evidence="3">
    <location>
        <begin position="153"/>
        <end position="291"/>
    </location>
</feature>
<dbReference type="InterPro" id="IPR056884">
    <property type="entry name" value="NPHP3-like_N"/>
</dbReference>
<dbReference type="STRING" id="983965.A0A2T4C688"/>
<evidence type="ECO:0000256" key="1">
    <source>
        <dbReference type="ARBA" id="ARBA00022737"/>
    </source>
</evidence>
<feature type="compositionally biased region" description="Basic and acidic residues" evidence="2">
    <location>
        <begin position="13"/>
        <end position="26"/>
    </location>
</feature>
<dbReference type="InterPro" id="IPR007111">
    <property type="entry name" value="NACHT_NTPase"/>
</dbReference>
<feature type="non-terminal residue" evidence="4">
    <location>
        <position position="642"/>
    </location>
</feature>
<protein>
    <recommendedName>
        <fullName evidence="3">NACHT domain-containing protein</fullName>
    </recommendedName>
</protein>
<dbReference type="OrthoDB" id="4893733at2759"/>
<proteinExistence type="predicted"/>
<dbReference type="SUPFAM" id="SSF52540">
    <property type="entry name" value="P-loop containing nucleoside triphosphate hydrolases"/>
    <property type="match status" value="1"/>
</dbReference>
<dbReference type="Gene3D" id="3.40.50.300">
    <property type="entry name" value="P-loop containing nucleotide triphosphate hydrolases"/>
    <property type="match status" value="1"/>
</dbReference>
<name>A0A2T4C688_TRILO</name>
<dbReference type="PANTHER" id="PTHR10039:SF14">
    <property type="entry name" value="NACHT DOMAIN-CONTAINING PROTEIN"/>
    <property type="match status" value="1"/>
</dbReference>
<evidence type="ECO:0000256" key="2">
    <source>
        <dbReference type="SAM" id="MobiDB-lite"/>
    </source>
</evidence>
<evidence type="ECO:0000313" key="4">
    <source>
        <dbReference type="EMBL" id="PTB77034.1"/>
    </source>
</evidence>
<reference evidence="4 5" key="1">
    <citation type="submission" date="2016-07" db="EMBL/GenBank/DDBJ databases">
        <title>Multiple horizontal gene transfer events from other fungi enriched the ability of initially mycotrophic Trichoderma (Ascomycota) to feed on dead plant biomass.</title>
        <authorList>
            <consortium name="DOE Joint Genome Institute"/>
            <person name="Aerts A."/>
            <person name="Atanasova L."/>
            <person name="Chenthamara K."/>
            <person name="Zhang J."/>
            <person name="Grujic M."/>
            <person name="Henrissat B."/>
            <person name="Kuo A."/>
            <person name="Salamov A."/>
            <person name="Lipzen A."/>
            <person name="Labutti K."/>
            <person name="Barry K."/>
            <person name="Miao Y."/>
            <person name="Rahimi M.J."/>
            <person name="Shen Q."/>
            <person name="Grigoriev I.V."/>
            <person name="Kubicek C.P."/>
            <person name="Druzhinina I.S."/>
        </authorList>
    </citation>
    <scope>NUCLEOTIDE SEQUENCE [LARGE SCALE GENOMIC DNA]</scope>
    <source>
        <strain evidence="4 5">ATCC 18648</strain>
    </source>
</reference>
<dbReference type="EMBL" id="KZ679131">
    <property type="protein sequence ID" value="PTB77034.1"/>
    <property type="molecule type" value="Genomic_DNA"/>
</dbReference>
<dbReference type="PROSITE" id="PS50837">
    <property type="entry name" value="NACHT"/>
    <property type="match status" value="1"/>
</dbReference>